<organism evidence="2 3">
    <name type="scientific">Dendrothele bispora (strain CBS 962.96)</name>
    <dbReference type="NCBI Taxonomy" id="1314807"/>
    <lineage>
        <taxon>Eukaryota</taxon>
        <taxon>Fungi</taxon>
        <taxon>Dikarya</taxon>
        <taxon>Basidiomycota</taxon>
        <taxon>Agaricomycotina</taxon>
        <taxon>Agaricomycetes</taxon>
        <taxon>Agaricomycetidae</taxon>
        <taxon>Agaricales</taxon>
        <taxon>Agaricales incertae sedis</taxon>
        <taxon>Dendrothele</taxon>
    </lineage>
</organism>
<evidence type="ECO:0000256" key="1">
    <source>
        <dbReference type="SAM" id="MobiDB-lite"/>
    </source>
</evidence>
<dbReference type="AlphaFoldDB" id="A0A4S8MDE5"/>
<name>A0A4S8MDE5_DENBC</name>
<proteinExistence type="predicted"/>
<gene>
    <name evidence="2" type="ORF">K435DRAFT_468382</name>
</gene>
<dbReference type="Proteomes" id="UP000297245">
    <property type="component" value="Unassembled WGS sequence"/>
</dbReference>
<protein>
    <submittedName>
        <fullName evidence="2">Uncharacterized protein</fullName>
    </submittedName>
</protein>
<evidence type="ECO:0000313" key="3">
    <source>
        <dbReference type="Proteomes" id="UP000297245"/>
    </source>
</evidence>
<accession>A0A4S8MDE5</accession>
<feature type="region of interest" description="Disordered" evidence="1">
    <location>
        <begin position="220"/>
        <end position="242"/>
    </location>
</feature>
<evidence type="ECO:0000313" key="2">
    <source>
        <dbReference type="EMBL" id="THV00069.1"/>
    </source>
</evidence>
<keyword evidence="3" id="KW-1185">Reference proteome</keyword>
<dbReference type="EMBL" id="ML179109">
    <property type="protein sequence ID" value="THV00069.1"/>
    <property type="molecule type" value="Genomic_DNA"/>
</dbReference>
<dbReference type="OrthoDB" id="3364886at2759"/>
<reference evidence="2 3" key="1">
    <citation type="journal article" date="2019" name="Nat. Ecol. Evol.">
        <title>Megaphylogeny resolves global patterns of mushroom evolution.</title>
        <authorList>
            <person name="Varga T."/>
            <person name="Krizsan K."/>
            <person name="Foldi C."/>
            <person name="Dima B."/>
            <person name="Sanchez-Garcia M."/>
            <person name="Sanchez-Ramirez S."/>
            <person name="Szollosi G.J."/>
            <person name="Szarkandi J.G."/>
            <person name="Papp V."/>
            <person name="Albert L."/>
            <person name="Andreopoulos W."/>
            <person name="Angelini C."/>
            <person name="Antonin V."/>
            <person name="Barry K.W."/>
            <person name="Bougher N.L."/>
            <person name="Buchanan P."/>
            <person name="Buyck B."/>
            <person name="Bense V."/>
            <person name="Catcheside P."/>
            <person name="Chovatia M."/>
            <person name="Cooper J."/>
            <person name="Damon W."/>
            <person name="Desjardin D."/>
            <person name="Finy P."/>
            <person name="Geml J."/>
            <person name="Haridas S."/>
            <person name="Hughes K."/>
            <person name="Justo A."/>
            <person name="Karasinski D."/>
            <person name="Kautmanova I."/>
            <person name="Kiss B."/>
            <person name="Kocsube S."/>
            <person name="Kotiranta H."/>
            <person name="LaButti K.M."/>
            <person name="Lechner B.E."/>
            <person name="Liimatainen K."/>
            <person name="Lipzen A."/>
            <person name="Lukacs Z."/>
            <person name="Mihaltcheva S."/>
            <person name="Morgado L.N."/>
            <person name="Niskanen T."/>
            <person name="Noordeloos M.E."/>
            <person name="Ohm R.A."/>
            <person name="Ortiz-Santana B."/>
            <person name="Ovrebo C."/>
            <person name="Racz N."/>
            <person name="Riley R."/>
            <person name="Savchenko A."/>
            <person name="Shiryaev A."/>
            <person name="Soop K."/>
            <person name="Spirin V."/>
            <person name="Szebenyi C."/>
            <person name="Tomsovsky M."/>
            <person name="Tulloss R.E."/>
            <person name="Uehling J."/>
            <person name="Grigoriev I.V."/>
            <person name="Vagvolgyi C."/>
            <person name="Papp T."/>
            <person name="Martin F.M."/>
            <person name="Miettinen O."/>
            <person name="Hibbett D.S."/>
            <person name="Nagy L.G."/>
        </authorList>
    </citation>
    <scope>NUCLEOTIDE SEQUENCE [LARGE SCALE GENOMIC DNA]</scope>
    <source>
        <strain evidence="2 3">CBS 962.96</strain>
    </source>
</reference>
<sequence length="265" mass="29165">MLSLSCLPRSFSLSLVLFSLSTALALLHLDKMLFPAVPLPLVEKRNSGSFSMAVHLAPPVSLNNFSPLPIQVCCARFHRCHRSSSLLSSHPYSLSSSGLPLEHFQHPSLCLAACSTGSFGLVLSITLSAHIPTWANVWLRYWSKSSSECGGSKACGLEASFCLYLLVGITSGYLWRRLFGECPDEEWDAYLANYTLNLPNRAGTFEPFKSFRDQWFASKSSRNSTDGGPMIFPSTPNTLSTHPSPFHRNNFLLAVSSIPTQSTRI</sequence>